<sequence>MSVNDIFVIPEDESIRTFENDEKLPNLPLPKLSDTLQRYLESVKPFVNNDNEYEKTKKLVKYFENGIGQILHSKLVEKTKKEKNWLEKWWEDYAYLSLREPLIPFYSMTGSRELLPANYYTTGQQLKFASLECYHYVLLWDLLRKERLKPAKTSDNRPFSMAQFKRLFNSVRVPGEHKDSIQTYFKTEKEGYCPSNIIVLKNNFIFSINGLHKDGKPLTPTEWKRQLETIQNLTNCRKKESSISYLSCDFRKSWAKNREHLLKIGNENKICLIESAMFVLCLDDAMPQSNSEALHFSLTGDYSCRWPDKSMNIIIYKNGIPGGICDHSAFDGIVSMLATFFVDFALREDIDYWESNTDIREDLEEPIEIEFTVDEYIMDEMKRVPPLLDSIKNQFMIEKEEFKDFGKEAIQSLKIHPDTFVQMAIQLSYYKLHSRPAPCYETASTRMFYNGRTETVRTCTTEVVTWIRAMLDSSVNDKQKTKLLLEAIKKHNELMELAKRNEGCDRHLFGLACAAFEEGIDSHHMFKDPLYTKSGGGGNFILSTSLSGYLPIIGGVAPMCDDGYGVFYSICPKSIFVTISISRKSFETSTIKFYHTLFESLNNIRCLLESHSNPKL</sequence>
<evidence type="ECO:0000259" key="6">
    <source>
        <dbReference type="Pfam" id="PF00755"/>
    </source>
</evidence>
<evidence type="ECO:0000256" key="3">
    <source>
        <dbReference type="ARBA" id="ARBA00023315"/>
    </source>
</evidence>
<evidence type="ECO:0000256" key="2">
    <source>
        <dbReference type="ARBA" id="ARBA00022679"/>
    </source>
</evidence>
<keyword evidence="2 5" id="KW-0808">Transferase</keyword>
<feature type="domain" description="Choline/carnitine acyltransferase" evidence="6">
    <location>
        <begin position="27"/>
        <end position="597"/>
    </location>
</feature>
<dbReference type="PROSITE" id="PS00439">
    <property type="entry name" value="ACYLTRANSF_C_1"/>
    <property type="match status" value="1"/>
</dbReference>
<gene>
    <name evidence="7" type="ORF">g.17485</name>
</gene>
<reference evidence="7" key="1">
    <citation type="submission" date="2015-12" db="EMBL/GenBank/DDBJ databases">
        <title>De novo transcriptome assembly of four potential Pierce s Disease insect vectors from Arizona vineyards.</title>
        <authorList>
            <person name="Tassone E.E."/>
        </authorList>
    </citation>
    <scope>NUCLEOTIDE SEQUENCE</scope>
</reference>
<organism evidence="7">
    <name type="scientific">Clastoptera arizonana</name>
    <name type="common">Arizona spittle bug</name>
    <dbReference type="NCBI Taxonomy" id="38151"/>
    <lineage>
        <taxon>Eukaryota</taxon>
        <taxon>Metazoa</taxon>
        <taxon>Ecdysozoa</taxon>
        <taxon>Arthropoda</taxon>
        <taxon>Hexapoda</taxon>
        <taxon>Insecta</taxon>
        <taxon>Pterygota</taxon>
        <taxon>Neoptera</taxon>
        <taxon>Paraneoptera</taxon>
        <taxon>Hemiptera</taxon>
        <taxon>Auchenorrhyncha</taxon>
        <taxon>Cercopoidea</taxon>
        <taxon>Clastopteridae</taxon>
        <taxon>Clastoptera</taxon>
    </lineage>
</organism>
<dbReference type="SUPFAM" id="SSF52777">
    <property type="entry name" value="CoA-dependent acyltransferases"/>
    <property type="match status" value="2"/>
</dbReference>
<evidence type="ECO:0000313" key="7">
    <source>
        <dbReference type="EMBL" id="JAS19795.1"/>
    </source>
</evidence>
<dbReference type="AlphaFoldDB" id="A0A1B6D2K7"/>
<evidence type="ECO:0000256" key="5">
    <source>
        <dbReference type="RuleBase" id="RU003801"/>
    </source>
</evidence>
<dbReference type="InterPro" id="IPR023213">
    <property type="entry name" value="CAT-like_dom_sf"/>
</dbReference>
<name>A0A1B6D2K7_9HEMI</name>
<comment type="similarity">
    <text evidence="1 5">Belongs to the carnitine/choline acetyltransferase family.</text>
</comment>
<dbReference type="PANTHER" id="PTHR22589">
    <property type="entry name" value="CARNITINE O-ACYLTRANSFERASE"/>
    <property type="match status" value="1"/>
</dbReference>
<accession>A0A1B6D2K7</accession>
<dbReference type="Gene3D" id="3.30.559.10">
    <property type="entry name" value="Chloramphenicol acetyltransferase-like domain"/>
    <property type="match status" value="1"/>
</dbReference>
<proteinExistence type="inferred from homology"/>
<dbReference type="InterPro" id="IPR042231">
    <property type="entry name" value="Cho/carn_acyl_trans_2"/>
</dbReference>
<protein>
    <recommendedName>
        <fullName evidence="6">Choline/carnitine acyltransferase domain-containing protein</fullName>
    </recommendedName>
</protein>
<dbReference type="GO" id="GO:0005777">
    <property type="term" value="C:peroxisome"/>
    <property type="evidence" value="ECO:0007669"/>
    <property type="project" value="TreeGrafter"/>
</dbReference>
<dbReference type="EMBL" id="GEDC01017503">
    <property type="protein sequence ID" value="JAS19795.1"/>
    <property type="molecule type" value="Transcribed_RNA"/>
</dbReference>
<dbReference type="PANTHER" id="PTHR22589:SF67">
    <property type="entry name" value="PEROXISOMAL CARNITINE O-OCTANOYLTRANSFERASE"/>
    <property type="match status" value="1"/>
</dbReference>
<keyword evidence="3 5" id="KW-0012">Acyltransferase</keyword>
<dbReference type="Gene3D" id="3.30.559.70">
    <property type="entry name" value="Choline/Carnitine o-acyltransferase, domain 2"/>
    <property type="match status" value="1"/>
</dbReference>
<dbReference type="PROSITE" id="PS00440">
    <property type="entry name" value="ACYLTRANSF_C_2"/>
    <property type="match status" value="1"/>
</dbReference>
<dbReference type="Pfam" id="PF00755">
    <property type="entry name" value="Carn_acyltransf"/>
    <property type="match status" value="1"/>
</dbReference>
<feature type="active site" description="Proton acceptor" evidence="4">
    <location>
        <position position="327"/>
    </location>
</feature>
<dbReference type="GO" id="GO:0008458">
    <property type="term" value="F:carnitine O-octanoyltransferase activity"/>
    <property type="evidence" value="ECO:0007669"/>
    <property type="project" value="TreeGrafter"/>
</dbReference>
<evidence type="ECO:0000256" key="1">
    <source>
        <dbReference type="ARBA" id="ARBA00005232"/>
    </source>
</evidence>
<dbReference type="InterPro" id="IPR039551">
    <property type="entry name" value="Cho/carn_acyl_trans"/>
</dbReference>
<evidence type="ECO:0000256" key="4">
    <source>
        <dbReference type="PIRSR" id="PIRSR600542-1"/>
    </source>
</evidence>
<dbReference type="InterPro" id="IPR000542">
    <property type="entry name" value="Carn_acyl_trans"/>
</dbReference>